<dbReference type="RefSeq" id="WP_409931133.1">
    <property type="nucleotide sequence ID" value="NZ_CAKMTQ010000021.1"/>
</dbReference>
<evidence type="ECO:0000256" key="6">
    <source>
        <dbReference type="ARBA" id="ARBA00023136"/>
    </source>
</evidence>
<feature type="transmembrane region" description="Helical" evidence="7">
    <location>
        <begin position="130"/>
        <end position="149"/>
    </location>
</feature>
<keyword evidence="5 7" id="KW-1133">Transmembrane helix</keyword>
<dbReference type="InterPro" id="IPR006304">
    <property type="entry name" value="T3SS_SpaR/YscT"/>
</dbReference>
<protein>
    <submittedName>
        <fullName evidence="8">Type III secretion inner membrane protein (YscT,HrcT,SpaR,EscT,EpaR1,homologous to flagellar export components)</fullName>
    </submittedName>
</protein>
<evidence type="ECO:0000256" key="3">
    <source>
        <dbReference type="ARBA" id="ARBA00022475"/>
    </source>
</evidence>
<dbReference type="Proteomes" id="UP001295420">
    <property type="component" value="Unassembled WGS sequence"/>
</dbReference>
<feature type="transmembrane region" description="Helical" evidence="7">
    <location>
        <begin position="41"/>
        <end position="60"/>
    </location>
</feature>
<dbReference type="GO" id="GO:0006605">
    <property type="term" value="P:protein targeting"/>
    <property type="evidence" value="ECO:0007669"/>
    <property type="project" value="UniProtKB-UniRule"/>
</dbReference>
<name>A0AAU9Q6D4_9VIBR</name>
<accession>A0AAU9Q6D4</accession>
<gene>
    <name evidence="8" type="ORF">THF1D04_280041</name>
</gene>
<dbReference type="PANTHER" id="PTHR30065:SF1">
    <property type="entry name" value="SURFACE PRESENTATION OF ANTIGENS PROTEIN SPAR"/>
    <property type="match status" value="1"/>
</dbReference>
<evidence type="ECO:0000313" key="8">
    <source>
        <dbReference type="EMBL" id="CAH1530420.1"/>
    </source>
</evidence>
<evidence type="ECO:0000256" key="2">
    <source>
        <dbReference type="ARBA" id="ARBA00009772"/>
    </source>
</evidence>
<keyword evidence="8" id="KW-0966">Cell projection</keyword>
<dbReference type="InterPro" id="IPR002010">
    <property type="entry name" value="T3SS_IM_R"/>
</dbReference>
<dbReference type="PRINTS" id="PR00953">
    <property type="entry name" value="TYPE3IMRPROT"/>
</dbReference>
<dbReference type="Pfam" id="PF01311">
    <property type="entry name" value="Bac_export_1"/>
    <property type="match status" value="1"/>
</dbReference>
<sequence length="259" mass="29035">MSINEMMDGLLWLKTLSVALARVLPIVILVPFFSSRELKGLLRYGVAFALCMFISPSIYSDEALREVASTHLFFLLAKELVLGIVTGALMAMPFWLFDSVGALFDNQRGALIGGQFNPLLSDVSSPLSHMLQQCAIIVLIQVVGVNVLLDTIWMSYTIWPPLGWNPAFSTDMNELWLANISTTFTKMIMYAAPLIVVMLFIEFAMALLGLYSPQMQVFVLSIPVKCLVGVAMLTIYLSVLFRFMEQDIEYFGDLLRFFV</sequence>
<feature type="transmembrane region" description="Helical" evidence="7">
    <location>
        <begin position="217"/>
        <end position="241"/>
    </location>
</feature>
<evidence type="ECO:0000313" key="9">
    <source>
        <dbReference type="Proteomes" id="UP001295420"/>
    </source>
</evidence>
<evidence type="ECO:0000256" key="1">
    <source>
        <dbReference type="ARBA" id="ARBA00004651"/>
    </source>
</evidence>
<evidence type="ECO:0000256" key="5">
    <source>
        <dbReference type="ARBA" id="ARBA00022989"/>
    </source>
</evidence>
<comment type="similarity">
    <text evidence="2 7">Belongs to the FliR/MopE/SpaR family.</text>
</comment>
<keyword evidence="8" id="KW-0969">Cilium</keyword>
<dbReference type="NCBIfam" id="TIGR01401">
    <property type="entry name" value="fliR_like_III"/>
    <property type="match status" value="1"/>
</dbReference>
<keyword evidence="3 7" id="KW-1003">Cell membrane</keyword>
<dbReference type="PANTHER" id="PTHR30065">
    <property type="entry name" value="FLAGELLAR BIOSYNTHETIC PROTEIN FLIR"/>
    <property type="match status" value="1"/>
</dbReference>
<comment type="caution">
    <text evidence="8">The sequence shown here is derived from an EMBL/GenBank/DDBJ whole genome shotgun (WGS) entry which is preliminary data.</text>
</comment>
<dbReference type="GO" id="GO:0005886">
    <property type="term" value="C:plasma membrane"/>
    <property type="evidence" value="ECO:0007669"/>
    <property type="project" value="UniProtKB-SubCell"/>
</dbReference>
<feature type="transmembrane region" description="Helical" evidence="7">
    <location>
        <begin position="72"/>
        <end position="96"/>
    </location>
</feature>
<comment type="subcellular location">
    <subcellularLocation>
        <location evidence="1 7">Cell membrane</location>
        <topology evidence="1 7">Multi-pass membrane protein</topology>
    </subcellularLocation>
</comment>
<evidence type="ECO:0000256" key="7">
    <source>
        <dbReference type="RuleBase" id="RU362072"/>
    </source>
</evidence>
<keyword evidence="6 7" id="KW-0472">Membrane</keyword>
<reference evidence="8" key="1">
    <citation type="submission" date="2022-01" db="EMBL/GenBank/DDBJ databases">
        <authorList>
            <person name="Lagorce A."/>
        </authorList>
    </citation>
    <scope>NUCLEOTIDE SEQUENCE</scope>
    <source>
        <strain evidence="8">Th15_F1_D04</strain>
    </source>
</reference>
<organism evidence="8 9">
    <name type="scientific">Vibrio owensii</name>
    <dbReference type="NCBI Taxonomy" id="696485"/>
    <lineage>
        <taxon>Bacteria</taxon>
        <taxon>Pseudomonadati</taxon>
        <taxon>Pseudomonadota</taxon>
        <taxon>Gammaproteobacteria</taxon>
        <taxon>Vibrionales</taxon>
        <taxon>Vibrionaceae</taxon>
        <taxon>Vibrio</taxon>
    </lineage>
</organism>
<dbReference type="EMBL" id="CAKMTQ010000021">
    <property type="protein sequence ID" value="CAH1530420.1"/>
    <property type="molecule type" value="Genomic_DNA"/>
</dbReference>
<keyword evidence="8" id="KW-0282">Flagellum</keyword>
<proteinExistence type="inferred from homology"/>
<feature type="transmembrane region" description="Helical" evidence="7">
    <location>
        <begin position="188"/>
        <end position="211"/>
    </location>
</feature>
<dbReference type="AlphaFoldDB" id="A0AAU9Q6D4"/>
<keyword evidence="4 7" id="KW-0812">Transmembrane</keyword>
<evidence type="ECO:0000256" key="4">
    <source>
        <dbReference type="ARBA" id="ARBA00022692"/>
    </source>
</evidence>